<evidence type="ECO:0000256" key="4">
    <source>
        <dbReference type="ARBA" id="ARBA00023284"/>
    </source>
</evidence>
<dbReference type="GO" id="GO:0016853">
    <property type="term" value="F:isomerase activity"/>
    <property type="evidence" value="ECO:0007669"/>
    <property type="project" value="UniProtKB-KW"/>
</dbReference>
<comment type="caution">
    <text evidence="6">The sequence shown here is derived from an EMBL/GenBank/DDBJ whole genome shotgun (WGS) entry which is preliminary data.</text>
</comment>
<dbReference type="GO" id="GO:0016491">
    <property type="term" value="F:oxidoreductase activity"/>
    <property type="evidence" value="ECO:0007669"/>
    <property type="project" value="UniProtKB-KW"/>
</dbReference>
<accession>A0A7W7F1T4</accession>
<dbReference type="InterPro" id="IPR001853">
    <property type="entry name" value="DSBA-like_thioredoxin_dom"/>
</dbReference>
<protein>
    <submittedName>
        <fullName evidence="6">Protein-disulfide isomerase</fullName>
    </submittedName>
</protein>
<evidence type="ECO:0000313" key="7">
    <source>
        <dbReference type="Proteomes" id="UP000574769"/>
    </source>
</evidence>
<dbReference type="Proteomes" id="UP000574769">
    <property type="component" value="Unassembled WGS sequence"/>
</dbReference>
<reference evidence="6 7" key="1">
    <citation type="submission" date="2020-08" db="EMBL/GenBank/DDBJ databases">
        <title>Genomic Encyclopedia of Type Strains, Phase IV (KMG-IV): sequencing the most valuable type-strain genomes for metagenomic binning, comparative biology and taxonomic classification.</title>
        <authorList>
            <person name="Goeker M."/>
        </authorList>
    </citation>
    <scope>NUCLEOTIDE SEQUENCE [LARGE SCALE GENOMIC DNA]</scope>
    <source>
        <strain evidence="6 7">DSM 15867</strain>
    </source>
</reference>
<name>A0A7W7F1T4_9SPHN</name>
<keyword evidence="7" id="KW-1185">Reference proteome</keyword>
<dbReference type="RefSeq" id="WP_184116933.1">
    <property type="nucleotide sequence ID" value="NZ_JACHNY010000013.1"/>
</dbReference>
<dbReference type="Gene3D" id="3.40.30.10">
    <property type="entry name" value="Glutaredoxin"/>
    <property type="match status" value="1"/>
</dbReference>
<organism evidence="6 7">
    <name type="scientific">Sphingomonas abaci</name>
    <dbReference type="NCBI Taxonomy" id="237611"/>
    <lineage>
        <taxon>Bacteria</taxon>
        <taxon>Pseudomonadati</taxon>
        <taxon>Pseudomonadota</taxon>
        <taxon>Alphaproteobacteria</taxon>
        <taxon>Sphingomonadales</taxon>
        <taxon>Sphingomonadaceae</taxon>
        <taxon>Sphingomonas</taxon>
    </lineage>
</organism>
<dbReference type="AlphaFoldDB" id="A0A7W7F1T4"/>
<gene>
    <name evidence="6" type="ORF">GGQ96_003844</name>
</gene>
<dbReference type="PANTHER" id="PTHR13887:SF14">
    <property type="entry name" value="DISULFIDE BOND FORMATION PROTEIN D"/>
    <property type="match status" value="1"/>
</dbReference>
<dbReference type="Pfam" id="PF01323">
    <property type="entry name" value="DSBA"/>
    <property type="match status" value="1"/>
</dbReference>
<evidence type="ECO:0000259" key="5">
    <source>
        <dbReference type="Pfam" id="PF01323"/>
    </source>
</evidence>
<dbReference type="InterPro" id="IPR036249">
    <property type="entry name" value="Thioredoxin-like_sf"/>
</dbReference>
<dbReference type="SUPFAM" id="SSF52833">
    <property type="entry name" value="Thioredoxin-like"/>
    <property type="match status" value="1"/>
</dbReference>
<keyword evidence="2" id="KW-0560">Oxidoreductase</keyword>
<feature type="domain" description="DSBA-like thioredoxin" evidence="5">
    <location>
        <begin position="64"/>
        <end position="204"/>
    </location>
</feature>
<proteinExistence type="predicted"/>
<keyword evidence="3" id="KW-1015">Disulfide bond</keyword>
<keyword evidence="4" id="KW-0676">Redox-active center</keyword>
<sequence>MPDVIARRDLMLLVAMVAGGWTVGKLIARAPDDTRETGDDPAVQAILTDRSAPSMDPASADLTMQVFTDYRCPACRRADPAMHRAVAADGRVRLVYRDWPIFGDASRRAARVALASGSLYPAVHRALMAERRALTDAVLGETVTAAGGDGDRLLRDLDGRGAAIDALLAANARAAATLGLAGTPAYLVGPLIVTGAMDEGGFADTFAQARVAQQQRPPPLP</sequence>
<keyword evidence="6" id="KW-0413">Isomerase</keyword>
<keyword evidence="1" id="KW-0732">Signal</keyword>
<dbReference type="PANTHER" id="PTHR13887">
    <property type="entry name" value="GLUTATHIONE S-TRANSFERASE KAPPA"/>
    <property type="match status" value="1"/>
</dbReference>
<dbReference type="EMBL" id="JACHNY010000013">
    <property type="protein sequence ID" value="MBB4619685.1"/>
    <property type="molecule type" value="Genomic_DNA"/>
</dbReference>
<evidence type="ECO:0000256" key="1">
    <source>
        <dbReference type="ARBA" id="ARBA00022729"/>
    </source>
</evidence>
<evidence type="ECO:0000256" key="2">
    <source>
        <dbReference type="ARBA" id="ARBA00023002"/>
    </source>
</evidence>
<evidence type="ECO:0000256" key="3">
    <source>
        <dbReference type="ARBA" id="ARBA00023157"/>
    </source>
</evidence>
<evidence type="ECO:0000313" key="6">
    <source>
        <dbReference type="EMBL" id="MBB4619685.1"/>
    </source>
</evidence>